<dbReference type="FunFam" id="1.10.10.2150:FF:000001">
    <property type="entry name" value="Ribosomal RNA-processing protein 8"/>
    <property type="match status" value="1"/>
</dbReference>
<feature type="compositionally biased region" description="Basic and acidic residues" evidence="10">
    <location>
        <begin position="133"/>
        <end position="148"/>
    </location>
</feature>
<keyword evidence="6 9" id="KW-0949">S-adenosyl-L-methionine</keyword>
<evidence type="ECO:0000256" key="6">
    <source>
        <dbReference type="ARBA" id="ARBA00022691"/>
    </source>
</evidence>
<evidence type="ECO:0000313" key="11">
    <source>
        <dbReference type="EMBL" id="KAJ5112577.1"/>
    </source>
</evidence>
<dbReference type="Proteomes" id="UP001149074">
    <property type="component" value="Unassembled WGS sequence"/>
</dbReference>
<evidence type="ECO:0000313" key="12">
    <source>
        <dbReference type="Proteomes" id="UP001149074"/>
    </source>
</evidence>
<feature type="region of interest" description="Disordered" evidence="10">
    <location>
        <begin position="1"/>
        <end position="251"/>
    </location>
</feature>
<dbReference type="GO" id="GO:0005730">
    <property type="term" value="C:nucleolus"/>
    <property type="evidence" value="ECO:0007669"/>
    <property type="project" value="UniProtKB-SubCell"/>
</dbReference>
<feature type="compositionally biased region" description="Polar residues" evidence="10">
    <location>
        <begin position="42"/>
        <end position="70"/>
    </location>
</feature>
<evidence type="ECO:0000256" key="4">
    <source>
        <dbReference type="ARBA" id="ARBA00022603"/>
    </source>
</evidence>
<comment type="caution">
    <text evidence="11">The sequence shown here is derived from an EMBL/GenBank/DDBJ whole genome shotgun (WGS) entry which is preliminary data.</text>
</comment>
<dbReference type="InterPro" id="IPR042036">
    <property type="entry name" value="RRP8_N"/>
</dbReference>
<evidence type="ECO:0000256" key="9">
    <source>
        <dbReference type="RuleBase" id="RU365074"/>
    </source>
</evidence>
<dbReference type="InterPro" id="IPR007823">
    <property type="entry name" value="RRP8"/>
</dbReference>
<evidence type="ECO:0000256" key="10">
    <source>
        <dbReference type="SAM" id="MobiDB-lite"/>
    </source>
</evidence>
<dbReference type="EMBL" id="JAPQKI010000001">
    <property type="protein sequence ID" value="KAJ5112577.1"/>
    <property type="molecule type" value="Genomic_DNA"/>
</dbReference>
<dbReference type="Gene3D" id="1.10.10.2150">
    <property type="entry name" value="Ribosomal RNA-processing protein 8, N-terminal domain"/>
    <property type="match status" value="1"/>
</dbReference>
<keyword evidence="5 9" id="KW-0808">Transferase</keyword>
<gene>
    <name evidence="11" type="ORF">N7532_000622</name>
</gene>
<evidence type="ECO:0000256" key="7">
    <source>
        <dbReference type="ARBA" id="ARBA00023242"/>
    </source>
</evidence>
<dbReference type="GeneID" id="81352105"/>
<feature type="region of interest" description="Disordered" evidence="10">
    <location>
        <begin position="450"/>
        <end position="485"/>
    </location>
</feature>
<dbReference type="Gene3D" id="3.40.50.150">
    <property type="entry name" value="Vaccinia Virus protein VP39"/>
    <property type="match status" value="1"/>
</dbReference>
<dbReference type="PANTHER" id="PTHR12787">
    <property type="entry name" value="RIBOSOMAL RNA-PROCESSING PROTEIN 8"/>
    <property type="match status" value="1"/>
</dbReference>
<dbReference type="SUPFAM" id="SSF53335">
    <property type="entry name" value="S-adenosyl-L-methionine-dependent methyltransferases"/>
    <property type="match status" value="1"/>
</dbReference>
<keyword evidence="7 9" id="KW-0539">Nucleus</keyword>
<feature type="compositionally biased region" description="Low complexity" evidence="10">
    <location>
        <begin position="225"/>
        <end position="236"/>
    </location>
</feature>
<proteinExistence type="inferred from homology"/>
<reference evidence="11" key="2">
    <citation type="journal article" date="2023" name="IMA Fungus">
        <title>Comparative genomic study of the Penicillium genus elucidates a diverse pangenome and 15 lateral gene transfer events.</title>
        <authorList>
            <person name="Petersen C."/>
            <person name="Sorensen T."/>
            <person name="Nielsen M.R."/>
            <person name="Sondergaard T.E."/>
            <person name="Sorensen J.L."/>
            <person name="Fitzpatrick D.A."/>
            <person name="Frisvad J.C."/>
            <person name="Nielsen K.L."/>
        </authorList>
    </citation>
    <scope>NUCLEOTIDE SEQUENCE</scope>
    <source>
        <strain evidence="11">IBT 30761</strain>
    </source>
</reference>
<feature type="compositionally biased region" description="Acidic residues" evidence="10">
    <location>
        <begin position="158"/>
        <end position="169"/>
    </location>
</feature>
<feature type="region of interest" description="Disordered" evidence="10">
    <location>
        <begin position="323"/>
        <end position="345"/>
    </location>
</feature>
<evidence type="ECO:0000256" key="5">
    <source>
        <dbReference type="ARBA" id="ARBA00022679"/>
    </source>
</evidence>
<dbReference type="RefSeq" id="XP_056480350.1">
    <property type="nucleotide sequence ID" value="XM_056613126.1"/>
</dbReference>
<feature type="compositionally biased region" description="Basic residues" evidence="10">
    <location>
        <begin position="210"/>
        <end position="219"/>
    </location>
</feature>
<dbReference type="GO" id="GO:0042273">
    <property type="term" value="P:ribosomal large subunit biogenesis"/>
    <property type="evidence" value="ECO:0007669"/>
    <property type="project" value="TreeGrafter"/>
</dbReference>
<keyword evidence="12" id="KW-1185">Reference proteome</keyword>
<evidence type="ECO:0000256" key="3">
    <source>
        <dbReference type="ARBA" id="ARBA00022552"/>
    </source>
</evidence>
<dbReference type="OrthoDB" id="10258825at2759"/>
<evidence type="ECO:0000256" key="2">
    <source>
        <dbReference type="ARBA" id="ARBA00006301"/>
    </source>
</evidence>
<keyword evidence="4 9" id="KW-0489">Methyltransferase</keyword>
<dbReference type="PANTHER" id="PTHR12787:SF0">
    <property type="entry name" value="RIBOSOMAL RNA-PROCESSING PROTEIN 8"/>
    <property type="match status" value="1"/>
</dbReference>
<evidence type="ECO:0000256" key="8">
    <source>
        <dbReference type="ARBA" id="ARBA00076672"/>
    </source>
</evidence>
<comment type="similarity">
    <text evidence="2 9">Belongs to the methyltransferase superfamily. RRP8 family.</text>
</comment>
<dbReference type="CDD" id="cd02440">
    <property type="entry name" value="AdoMet_MTases"/>
    <property type="match status" value="1"/>
</dbReference>
<keyword evidence="3 9" id="KW-0698">rRNA processing</keyword>
<dbReference type="AlphaFoldDB" id="A0A9W9KP10"/>
<evidence type="ECO:0000256" key="1">
    <source>
        <dbReference type="ARBA" id="ARBA00004604"/>
    </source>
</evidence>
<name>A0A9W9KP10_9EURO</name>
<dbReference type="Pfam" id="PF05148">
    <property type="entry name" value="Methyltransf_8"/>
    <property type="match status" value="1"/>
</dbReference>
<dbReference type="InterPro" id="IPR029063">
    <property type="entry name" value="SAM-dependent_MTases_sf"/>
</dbReference>
<comment type="function">
    <text evidence="9">S-adenosyl-L-methionine-dependent methyltransferase that specifically methylates the N(1) position of adenine in helix 25.1 in 25S rRNA. Required both for ribosomal 40S and 60S subunits biogenesis. Required for efficient pre-rRNA cleavage at site A2.</text>
</comment>
<feature type="compositionally biased region" description="Polar residues" evidence="10">
    <location>
        <begin position="121"/>
        <end position="132"/>
    </location>
</feature>
<protein>
    <recommendedName>
        <fullName evidence="8 9">Ribosomal RNA-processing protein 8</fullName>
        <ecNumber evidence="9">2.1.1.-</ecNumber>
    </recommendedName>
</protein>
<organism evidence="11 12">
    <name type="scientific">Penicillium argentinense</name>
    <dbReference type="NCBI Taxonomy" id="1131581"/>
    <lineage>
        <taxon>Eukaryota</taxon>
        <taxon>Fungi</taxon>
        <taxon>Dikarya</taxon>
        <taxon>Ascomycota</taxon>
        <taxon>Pezizomycotina</taxon>
        <taxon>Eurotiomycetes</taxon>
        <taxon>Eurotiomycetidae</taxon>
        <taxon>Eurotiales</taxon>
        <taxon>Aspergillaceae</taxon>
        <taxon>Penicillium</taxon>
    </lineage>
</organism>
<dbReference type="GO" id="GO:0016433">
    <property type="term" value="F:rRNA (adenine) methyltransferase activity"/>
    <property type="evidence" value="ECO:0007669"/>
    <property type="project" value="TreeGrafter"/>
</dbReference>
<accession>A0A9W9KP10</accession>
<comment type="subcellular location">
    <subcellularLocation>
        <location evidence="1 9">Nucleus</location>
        <location evidence="1 9">Nucleolus</location>
    </subcellularLocation>
</comment>
<sequence>MTRKKKSKPEGKPVSNTAGTENDGGDLQSPKETAMFAVPGWSVSSASLKPQAEPAQNESQPKDASTPNAQNKKRKRNNGNDKVTTGNVDEMFRKHIEGKPAGQSKQNKHKHDKKAAEKPASQKSTDNAGTQAKRQEKKKDQKHKDSDNQSKVTGEPTESAEADTAQDEENSAKKRKRNRKDKEGDSQQKVAGGSVKPVGAETAQTDGKPAKKQSNKKKEKKEDAASTASKETAAAAVESLAPPPATTTTLTPLQQAMRQKLISSRFRHLNETLYTTDSSTAVELFKKNPELFDEYHLGFSRQVKESWPSNPVDAYIQTVLRRGAVNPPKKGKKPNPNQALPLPRRPDGGCTIVDLGCGDGKLARTLTKDANRLKLKLHSYDLQSPHPVVTQADIANLPVKEGSVDVAIFCLSLMGTNWVSFVEEAWRVLRGDGKGEVWVSEVKSRFGKVARKKSQIGAQKPLSKTQQKKQNKNKKAGDDDSDLDDADIFAEDARPTDNDETDISAFIEVFRTRGFVLRPESVDKSNKMFVKMEFVKAGGAPTKGKHASVAPTNAFKKAKPDVGMTSEQEAQVLKPCVYKTR</sequence>
<dbReference type="EC" id="2.1.1.-" evidence="9"/>
<reference evidence="11" key="1">
    <citation type="submission" date="2022-11" db="EMBL/GenBank/DDBJ databases">
        <authorList>
            <person name="Petersen C."/>
        </authorList>
    </citation>
    <scope>NUCLEOTIDE SEQUENCE</scope>
    <source>
        <strain evidence="11">IBT 30761</strain>
    </source>
</reference>